<dbReference type="EMBL" id="JANTEZ010000002">
    <property type="protein sequence ID" value="MCS5713803.1"/>
    <property type="molecule type" value="Genomic_DNA"/>
</dbReference>
<dbReference type="InterPro" id="IPR016181">
    <property type="entry name" value="Acyl_CoA_acyltransferase"/>
</dbReference>
<dbReference type="PROSITE" id="PS51186">
    <property type="entry name" value="GNAT"/>
    <property type="match status" value="1"/>
</dbReference>
<keyword evidence="3" id="KW-1185">Reference proteome</keyword>
<feature type="domain" description="N-acetyltransferase" evidence="1">
    <location>
        <begin position="53"/>
        <end position="189"/>
    </location>
</feature>
<evidence type="ECO:0000313" key="3">
    <source>
        <dbReference type="Proteomes" id="UP001165580"/>
    </source>
</evidence>
<keyword evidence="2" id="KW-0808">Transferase</keyword>
<accession>A0ABT2GC73</accession>
<evidence type="ECO:0000313" key="2">
    <source>
        <dbReference type="EMBL" id="MCS5713803.1"/>
    </source>
</evidence>
<evidence type="ECO:0000259" key="1">
    <source>
        <dbReference type="PROSITE" id="PS51186"/>
    </source>
</evidence>
<dbReference type="Pfam" id="PF00583">
    <property type="entry name" value="Acetyltransf_1"/>
    <property type="match status" value="1"/>
</dbReference>
<dbReference type="GO" id="GO:0016746">
    <property type="term" value="F:acyltransferase activity"/>
    <property type="evidence" value="ECO:0007669"/>
    <property type="project" value="UniProtKB-KW"/>
</dbReference>
<sequence length="201" mass="20933">MPEAAPLTLRAFDPARPGDRAAVLAICVRTGDAGRDATALHPDPRVLTDRWAAPYLDLEPELAVLAELDGDVLGYVLGTADTARFAERFAAHPSSLTADERKEHAAGLISPEAARLPAHLHIDLLPAAQGRGAGRSLIEAFVAALPAGTAGVHLVVDPANTGAQAFYPRVGFRELRRDAHGVVFGRELAGDGVRAAAGSGT</sequence>
<protein>
    <submittedName>
        <fullName evidence="2">GNAT family N-acetyltransferase</fullName>
        <ecNumber evidence="2">2.3.1.-</ecNumber>
    </submittedName>
</protein>
<dbReference type="RefSeq" id="WP_259485347.1">
    <property type="nucleotide sequence ID" value="NZ_JANTEZ010000002.1"/>
</dbReference>
<keyword evidence="2" id="KW-0012">Acyltransferase</keyword>
<dbReference type="Proteomes" id="UP001165580">
    <property type="component" value="Unassembled WGS sequence"/>
</dbReference>
<reference evidence="2" key="1">
    <citation type="submission" date="2022-08" db="EMBL/GenBank/DDBJ databases">
        <authorList>
            <person name="Deng Y."/>
            <person name="Han X.-F."/>
            <person name="Zhang Y.-Q."/>
        </authorList>
    </citation>
    <scope>NUCLEOTIDE SEQUENCE</scope>
    <source>
        <strain evidence="2">CPCC 205716</strain>
    </source>
</reference>
<comment type="caution">
    <text evidence="2">The sequence shown here is derived from an EMBL/GenBank/DDBJ whole genome shotgun (WGS) entry which is preliminary data.</text>
</comment>
<dbReference type="EC" id="2.3.1.-" evidence="2"/>
<dbReference type="Gene3D" id="3.40.630.30">
    <property type="match status" value="1"/>
</dbReference>
<dbReference type="InterPro" id="IPR000182">
    <property type="entry name" value="GNAT_dom"/>
</dbReference>
<organism evidence="2 3">
    <name type="scientific">Herbiconiux gentiana</name>
    <dbReference type="NCBI Taxonomy" id="2970912"/>
    <lineage>
        <taxon>Bacteria</taxon>
        <taxon>Bacillati</taxon>
        <taxon>Actinomycetota</taxon>
        <taxon>Actinomycetes</taxon>
        <taxon>Micrococcales</taxon>
        <taxon>Microbacteriaceae</taxon>
        <taxon>Herbiconiux</taxon>
    </lineage>
</organism>
<gene>
    <name evidence="2" type="ORF">NVV95_04475</name>
</gene>
<dbReference type="SUPFAM" id="SSF55729">
    <property type="entry name" value="Acyl-CoA N-acyltransferases (Nat)"/>
    <property type="match status" value="1"/>
</dbReference>
<proteinExistence type="predicted"/>
<name>A0ABT2GC73_9MICO</name>